<feature type="domain" description="Peptidase S24/S26A/S26B/S26C" evidence="13">
    <location>
        <begin position="76"/>
        <end position="191"/>
    </location>
</feature>
<evidence type="ECO:0000256" key="7">
    <source>
        <dbReference type="ARBA" id="ARBA00023015"/>
    </source>
</evidence>
<evidence type="ECO:0000256" key="2">
    <source>
        <dbReference type="ARBA" id="ARBA00022491"/>
    </source>
</evidence>
<dbReference type="PANTHER" id="PTHR33516:SF2">
    <property type="entry name" value="LEXA REPRESSOR-RELATED"/>
    <property type="match status" value="1"/>
</dbReference>
<dbReference type="AlphaFoldDB" id="B1ZQH3"/>
<organism evidence="15 16">
    <name type="scientific">Opitutus terrae (strain DSM 11246 / JCM 15787 / PB90-1)</name>
    <dbReference type="NCBI Taxonomy" id="452637"/>
    <lineage>
        <taxon>Bacteria</taxon>
        <taxon>Pseudomonadati</taxon>
        <taxon>Verrucomicrobiota</taxon>
        <taxon>Opitutia</taxon>
        <taxon>Opitutales</taxon>
        <taxon>Opitutaceae</taxon>
        <taxon>Opitutus</taxon>
    </lineage>
</organism>
<dbReference type="eggNOG" id="COG1974">
    <property type="taxonomic scope" value="Bacteria"/>
</dbReference>
<dbReference type="GO" id="GO:0006260">
    <property type="term" value="P:DNA replication"/>
    <property type="evidence" value="ECO:0007669"/>
    <property type="project" value="UniProtKB-KW"/>
</dbReference>
<dbReference type="NCBIfam" id="TIGR00498">
    <property type="entry name" value="lexA"/>
    <property type="match status" value="1"/>
</dbReference>
<accession>B1ZQH3</accession>
<evidence type="ECO:0000256" key="12">
    <source>
        <dbReference type="RuleBase" id="RU003991"/>
    </source>
</evidence>
<evidence type="ECO:0000256" key="4">
    <source>
        <dbReference type="ARBA" id="ARBA00022763"/>
    </source>
</evidence>
<evidence type="ECO:0000256" key="5">
    <source>
        <dbReference type="ARBA" id="ARBA00022801"/>
    </source>
</evidence>
<gene>
    <name evidence="15" type="ordered locus">Oter_2300</name>
</gene>
<dbReference type="EMBL" id="CP001032">
    <property type="protein sequence ID" value="ACB75582.1"/>
    <property type="molecule type" value="Genomic_DNA"/>
</dbReference>
<keyword evidence="10" id="KW-0234">DNA repair</keyword>
<dbReference type="GO" id="GO:0003677">
    <property type="term" value="F:DNA binding"/>
    <property type="evidence" value="ECO:0007669"/>
    <property type="project" value="UniProtKB-KW"/>
</dbReference>
<dbReference type="HOGENOM" id="CLU_066192_45_1_0"/>
<proteinExistence type="inferred from homology"/>
<dbReference type="InterPro" id="IPR050077">
    <property type="entry name" value="LexA_repressor"/>
</dbReference>
<dbReference type="InterPro" id="IPR006199">
    <property type="entry name" value="LexA_DNA-bd_dom"/>
</dbReference>
<dbReference type="InterPro" id="IPR036388">
    <property type="entry name" value="WH-like_DNA-bd_sf"/>
</dbReference>
<dbReference type="PRINTS" id="PR00726">
    <property type="entry name" value="LEXASERPTASE"/>
</dbReference>
<evidence type="ECO:0000256" key="9">
    <source>
        <dbReference type="ARBA" id="ARBA00023163"/>
    </source>
</evidence>
<dbReference type="Pfam" id="PF01726">
    <property type="entry name" value="LexA_DNA_bind"/>
    <property type="match status" value="1"/>
</dbReference>
<evidence type="ECO:0000256" key="8">
    <source>
        <dbReference type="ARBA" id="ARBA00023125"/>
    </source>
</evidence>
<keyword evidence="4" id="KW-0227">DNA damage</keyword>
<dbReference type="GO" id="GO:0009432">
    <property type="term" value="P:SOS response"/>
    <property type="evidence" value="ECO:0007669"/>
    <property type="project" value="UniProtKB-KW"/>
</dbReference>
<dbReference type="GO" id="GO:0045892">
    <property type="term" value="P:negative regulation of DNA-templated transcription"/>
    <property type="evidence" value="ECO:0007669"/>
    <property type="project" value="InterPro"/>
</dbReference>
<dbReference type="SUPFAM" id="SSF51306">
    <property type="entry name" value="LexA/Signal peptidase"/>
    <property type="match status" value="1"/>
</dbReference>
<dbReference type="InterPro" id="IPR036286">
    <property type="entry name" value="LexA/Signal_pep-like_sf"/>
</dbReference>
<keyword evidence="16" id="KW-1185">Reference proteome</keyword>
<dbReference type="CDD" id="cd06529">
    <property type="entry name" value="S24_LexA-like"/>
    <property type="match status" value="1"/>
</dbReference>
<dbReference type="STRING" id="452637.Oter_2300"/>
<dbReference type="InterPro" id="IPR006197">
    <property type="entry name" value="Peptidase_S24_LexA"/>
</dbReference>
<keyword evidence="5 12" id="KW-0378">Hydrolase</keyword>
<dbReference type="GO" id="GO:0006508">
    <property type="term" value="P:proteolysis"/>
    <property type="evidence" value="ECO:0007669"/>
    <property type="project" value="InterPro"/>
</dbReference>
<reference evidence="15 16" key="1">
    <citation type="journal article" date="2011" name="J. Bacteriol.">
        <title>Genome sequence of the verrucomicrobium Opitutus terrae PB90-1, an abundant inhabitant of rice paddy soil ecosystems.</title>
        <authorList>
            <person name="van Passel M.W."/>
            <person name="Kant R."/>
            <person name="Palva A."/>
            <person name="Copeland A."/>
            <person name="Lucas S."/>
            <person name="Lapidus A."/>
            <person name="Glavina del Rio T."/>
            <person name="Pitluck S."/>
            <person name="Goltsman E."/>
            <person name="Clum A."/>
            <person name="Sun H."/>
            <person name="Schmutz J."/>
            <person name="Larimer F.W."/>
            <person name="Land M.L."/>
            <person name="Hauser L."/>
            <person name="Kyrpides N."/>
            <person name="Mikhailova N."/>
            <person name="Richardson P.P."/>
            <person name="Janssen P.H."/>
            <person name="de Vos W.M."/>
            <person name="Smidt H."/>
        </authorList>
    </citation>
    <scope>NUCLEOTIDE SEQUENCE [LARGE SCALE GENOMIC DNA]</scope>
    <source>
        <strain evidence="16">DSM 11246 / JCM 15787 / PB90-1</strain>
    </source>
</reference>
<dbReference type="InterPro" id="IPR036390">
    <property type="entry name" value="WH_DNA-bd_sf"/>
</dbReference>
<dbReference type="InterPro" id="IPR006200">
    <property type="entry name" value="LexA"/>
</dbReference>
<evidence type="ECO:0000256" key="1">
    <source>
        <dbReference type="ARBA" id="ARBA00007484"/>
    </source>
</evidence>
<name>B1ZQH3_OPITP</name>
<evidence type="ECO:0000256" key="6">
    <source>
        <dbReference type="ARBA" id="ARBA00022813"/>
    </source>
</evidence>
<keyword evidence="7" id="KW-0805">Transcription regulation</keyword>
<dbReference type="Gene3D" id="1.10.10.10">
    <property type="entry name" value="Winged helix-like DNA-binding domain superfamily/Winged helix DNA-binding domain"/>
    <property type="match status" value="1"/>
</dbReference>
<evidence type="ECO:0000256" key="3">
    <source>
        <dbReference type="ARBA" id="ARBA00022705"/>
    </source>
</evidence>
<evidence type="ECO:0000259" key="13">
    <source>
        <dbReference type="Pfam" id="PF00717"/>
    </source>
</evidence>
<dbReference type="MEROPS" id="S24.001"/>
<dbReference type="PANTHER" id="PTHR33516">
    <property type="entry name" value="LEXA REPRESSOR"/>
    <property type="match status" value="1"/>
</dbReference>
<keyword evidence="11" id="KW-0742">SOS response</keyword>
<feature type="domain" description="LexA repressor DNA-binding" evidence="14">
    <location>
        <begin position="1"/>
        <end position="63"/>
    </location>
</feature>
<evidence type="ECO:0000313" key="16">
    <source>
        <dbReference type="Proteomes" id="UP000007013"/>
    </source>
</evidence>
<dbReference type="Gene3D" id="2.10.109.10">
    <property type="entry name" value="Umud Fragment, subunit A"/>
    <property type="match status" value="1"/>
</dbReference>
<protein>
    <submittedName>
        <fullName evidence="15">Transcriptional repressor, LexA family</fullName>
    </submittedName>
</protein>
<evidence type="ECO:0000256" key="11">
    <source>
        <dbReference type="ARBA" id="ARBA00023236"/>
    </source>
</evidence>
<keyword evidence="6 12" id="KW-0068">Autocatalytic cleavage</keyword>
<evidence type="ECO:0000259" key="14">
    <source>
        <dbReference type="Pfam" id="PF01726"/>
    </source>
</evidence>
<dbReference type="Pfam" id="PF00717">
    <property type="entry name" value="Peptidase_S24"/>
    <property type="match status" value="1"/>
</dbReference>
<evidence type="ECO:0000256" key="10">
    <source>
        <dbReference type="ARBA" id="ARBA00023204"/>
    </source>
</evidence>
<dbReference type="KEGG" id="ote:Oter_2300"/>
<dbReference type="GO" id="GO:0004252">
    <property type="term" value="F:serine-type endopeptidase activity"/>
    <property type="evidence" value="ECO:0007669"/>
    <property type="project" value="InterPro"/>
</dbReference>
<evidence type="ECO:0000313" key="15">
    <source>
        <dbReference type="EMBL" id="ACB75582.1"/>
    </source>
</evidence>
<keyword evidence="3" id="KW-0235">DNA replication</keyword>
<dbReference type="Proteomes" id="UP000007013">
    <property type="component" value="Chromosome"/>
</dbReference>
<keyword evidence="2" id="KW-0678">Repressor</keyword>
<sequence>MCSMTETQRKVLDFIRARVRRSQRGVTFREVQAAFGWRSSNAAQDHVRALREAGLLRSDLRGARSILPVTIHDGIPIFGTIPAGIPIDAASENGEFLDVEPSLFDSKPGIPVFALRVRGHSMVNAGIKDGDVVVLAARDPRKGDVVAALVDKESTLKRYCVERGRAYLKAEGPGFDDILPAEELIIQGVMIGLIRKGSC</sequence>
<keyword evidence="8" id="KW-0238">DNA-binding</keyword>
<dbReference type="GO" id="GO:0006281">
    <property type="term" value="P:DNA repair"/>
    <property type="evidence" value="ECO:0007669"/>
    <property type="project" value="UniProtKB-KW"/>
</dbReference>
<comment type="similarity">
    <text evidence="1 12">Belongs to the peptidase S24 family.</text>
</comment>
<dbReference type="SUPFAM" id="SSF46785">
    <property type="entry name" value="Winged helix' DNA-binding domain"/>
    <property type="match status" value="1"/>
</dbReference>
<dbReference type="InterPro" id="IPR039418">
    <property type="entry name" value="LexA-like"/>
</dbReference>
<keyword evidence="9" id="KW-0804">Transcription</keyword>
<dbReference type="InterPro" id="IPR015927">
    <property type="entry name" value="Peptidase_S24_S26A/B/C"/>
</dbReference>